<organism evidence="7 8">
    <name type="scientific">Nonomuraea longicatena</name>
    <dbReference type="NCBI Taxonomy" id="83682"/>
    <lineage>
        <taxon>Bacteria</taxon>
        <taxon>Bacillati</taxon>
        <taxon>Actinomycetota</taxon>
        <taxon>Actinomycetes</taxon>
        <taxon>Streptosporangiales</taxon>
        <taxon>Streptosporangiaceae</taxon>
        <taxon>Nonomuraea</taxon>
    </lineage>
</organism>
<evidence type="ECO:0000259" key="6">
    <source>
        <dbReference type="PROSITE" id="PS51387"/>
    </source>
</evidence>
<dbReference type="Gene3D" id="3.40.462.20">
    <property type="match status" value="1"/>
</dbReference>
<dbReference type="Gene3D" id="3.30.465.10">
    <property type="match status" value="1"/>
</dbReference>
<reference evidence="8" key="1">
    <citation type="journal article" date="2019" name="Int. J. Syst. Evol. Microbiol.">
        <title>The Global Catalogue of Microorganisms (GCM) 10K type strain sequencing project: providing services to taxonomists for standard genome sequencing and annotation.</title>
        <authorList>
            <consortium name="The Broad Institute Genomics Platform"/>
            <consortium name="The Broad Institute Genome Sequencing Center for Infectious Disease"/>
            <person name="Wu L."/>
            <person name="Ma J."/>
        </authorList>
    </citation>
    <scope>NUCLEOTIDE SEQUENCE [LARGE SCALE GENOMIC DNA]</scope>
    <source>
        <strain evidence="8">JCM 11136</strain>
    </source>
</reference>
<dbReference type="InterPro" id="IPR050416">
    <property type="entry name" value="FAD-linked_Oxidoreductase"/>
</dbReference>
<dbReference type="PROSITE" id="PS00862">
    <property type="entry name" value="OX2_COVAL_FAD"/>
    <property type="match status" value="1"/>
</dbReference>
<comment type="caution">
    <text evidence="7">The sequence shown here is derived from an EMBL/GenBank/DDBJ whole genome shotgun (WGS) entry which is preliminary data.</text>
</comment>
<dbReference type="Gene3D" id="3.30.43.10">
    <property type="entry name" value="Uridine Diphospho-n-acetylenolpyruvylglucosamine Reductase, domain 2"/>
    <property type="match status" value="1"/>
</dbReference>
<dbReference type="PROSITE" id="PS51387">
    <property type="entry name" value="FAD_PCMH"/>
    <property type="match status" value="1"/>
</dbReference>
<dbReference type="Proteomes" id="UP001501578">
    <property type="component" value="Unassembled WGS sequence"/>
</dbReference>
<comment type="cofactor">
    <cofactor evidence="1">
        <name>FAD</name>
        <dbReference type="ChEBI" id="CHEBI:57692"/>
    </cofactor>
</comment>
<dbReference type="InterPro" id="IPR006094">
    <property type="entry name" value="Oxid_FAD_bind_N"/>
</dbReference>
<keyword evidence="4" id="KW-0274">FAD</keyword>
<evidence type="ECO:0000256" key="1">
    <source>
        <dbReference type="ARBA" id="ARBA00001974"/>
    </source>
</evidence>
<evidence type="ECO:0000313" key="7">
    <source>
        <dbReference type="EMBL" id="GAA0925708.1"/>
    </source>
</evidence>
<keyword evidence="3" id="KW-0285">Flavoprotein</keyword>
<keyword evidence="5" id="KW-0560">Oxidoreductase</keyword>
<dbReference type="Pfam" id="PF08031">
    <property type="entry name" value="BBE"/>
    <property type="match status" value="1"/>
</dbReference>
<evidence type="ECO:0000256" key="4">
    <source>
        <dbReference type="ARBA" id="ARBA00022827"/>
    </source>
</evidence>
<dbReference type="InterPro" id="IPR006093">
    <property type="entry name" value="Oxy_OxRdtase_FAD_BS"/>
</dbReference>
<dbReference type="InterPro" id="IPR006311">
    <property type="entry name" value="TAT_signal"/>
</dbReference>
<gene>
    <name evidence="7" type="ORF">GCM10009560_27320</name>
</gene>
<dbReference type="EMBL" id="BAAAHQ010000011">
    <property type="protein sequence ID" value="GAA0925708.1"/>
    <property type="molecule type" value="Genomic_DNA"/>
</dbReference>
<protein>
    <submittedName>
        <fullName evidence="7">FAD-binding oxidoreductase</fullName>
    </submittedName>
</protein>
<dbReference type="PANTHER" id="PTHR42973">
    <property type="entry name" value="BINDING OXIDOREDUCTASE, PUTATIVE (AFU_ORTHOLOGUE AFUA_1G17690)-RELATED"/>
    <property type="match status" value="1"/>
</dbReference>
<dbReference type="SUPFAM" id="SSF56176">
    <property type="entry name" value="FAD-binding/transporter-associated domain-like"/>
    <property type="match status" value="1"/>
</dbReference>
<proteinExistence type="inferred from homology"/>
<accession>A0ABP3ZSN4</accession>
<dbReference type="RefSeq" id="WP_343950195.1">
    <property type="nucleotide sequence ID" value="NZ_BAAAHQ010000011.1"/>
</dbReference>
<dbReference type="InterPro" id="IPR016169">
    <property type="entry name" value="FAD-bd_PCMH_sub2"/>
</dbReference>
<dbReference type="InterPro" id="IPR036318">
    <property type="entry name" value="FAD-bd_PCMH-like_sf"/>
</dbReference>
<dbReference type="PROSITE" id="PS51318">
    <property type="entry name" value="TAT"/>
    <property type="match status" value="1"/>
</dbReference>
<dbReference type="InterPro" id="IPR016166">
    <property type="entry name" value="FAD-bd_PCMH"/>
</dbReference>
<feature type="domain" description="FAD-binding PCMH-type" evidence="6">
    <location>
        <begin position="59"/>
        <end position="227"/>
    </location>
</feature>
<dbReference type="Pfam" id="PF01565">
    <property type="entry name" value="FAD_binding_4"/>
    <property type="match status" value="1"/>
</dbReference>
<name>A0ABP3ZSN4_9ACTN</name>
<evidence type="ECO:0000256" key="3">
    <source>
        <dbReference type="ARBA" id="ARBA00022630"/>
    </source>
</evidence>
<dbReference type="InterPro" id="IPR012951">
    <property type="entry name" value="BBE"/>
</dbReference>
<evidence type="ECO:0000256" key="2">
    <source>
        <dbReference type="ARBA" id="ARBA00005466"/>
    </source>
</evidence>
<keyword evidence="8" id="KW-1185">Reference proteome</keyword>
<dbReference type="PANTHER" id="PTHR42973:SF39">
    <property type="entry name" value="FAD-BINDING PCMH-TYPE DOMAIN-CONTAINING PROTEIN"/>
    <property type="match status" value="1"/>
</dbReference>
<evidence type="ECO:0000313" key="8">
    <source>
        <dbReference type="Proteomes" id="UP001501578"/>
    </source>
</evidence>
<evidence type="ECO:0000256" key="5">
    <source>
        <dbReference type="ARBA" id="ARBA00023002"/>
    </source>
</evidence>
<comment type="similarity">
    <text evidence="2">Belongs to the oxygen-dependent FAD-linked oxidoreductase family.</text>
</comment>
<dbReference type="InterPro" id="IPR016167">
    <property type="entry name" value="FAD-bd_PCMH_sub1"/>
</dbReference>
<sequence length="464" mass="48429">MDRRTLLKIGGAAALSATVAAADPGPRGAAELRSRLKGTVLFPGDKDFEAEAKGYNPVATHRPEAIVIAGSAADVAAAVGFAARARMPVAVQATGHGIGAAATGGILINTRKLDRVTVDRRRRTVRVGGGVRVRAVVAQAAESGLAMRNGSSLDVGVVGYTLGGGLGPFGRAYGYAADHVRGIDLVTPSGRPLRLSRHENPDLFWAVRGAKSNFGVVTGMEFDLFPLSRLYGGALLFPGGVAEQVLAAYAALRLPEAMTTGLAVLRAPGKPPVVRVTAAFLGSQAAGERLLGPLLGLRPIQNTLGVLPYEKIGTIYNDPPAAPLPVHERSGLLRRLPVERLLAAAGPDAALPPGMVEVRHLGGALARRPAAPNAIGHRDAAYTLFLASPAPADQAAAVGAAQQKVMDALTGDLTGGMLPAFTSASDTAPERVRTAYEPETYARLRKLKRRHDPHNLFRANHNLR</sequence>